<dbReference type="SUPFAM" id="SSF53850">
    <property type="entry name" value="Periplasmic binding protein-like II"/>
    <property type="match status" value="1"/>
</dbReference>
<evidence type="ECO:0008006" key="3">
    <source>
        <dbReference type="Google" id="ProtNLM"/>
    </source>
</evidence>
<dbReference type="RefSeq" id="WP_041866982.1">
    <property type="nucleotide sequence ID" value="NC_007712.1"/>
</dbReference>
<gene>
    <name evidence="1" type="ORF">SGGMMB4_03332</name>
</gene>
<dbReference type="BioCyc" id="SGLO343509:SGP1_RS13065-MONOMER"/>
<evidence type="ECO:0000313" key="1">
    <source>
        <dbReference type="EMBL" id="CRL45534.1"/>
    </source>
</evidence>
<dbReference type="EMBL" id="LN854557">
    <property type="protein sequence ID" value="CRL45534.1"/>
    <property type="molecule type" value="Genomic_DNA"/>
</dbReference>
<dbReference type="AlphaFoldDB" id="A0A193QK09"/>
<accession>A0A193QK09</accession>
<dbReference type="Gene3D" id="3.40.190.10">
    <property type="entry name" value="Periplasmic binding protein-like II"/>
    <property type="match status" value="1"/>
</dbReference>
<evidence type="ECO:0000313" key="2">
    <source>
        <dbReference type="Proteomes" id="UP000245838"/>
    </source>
</evidence>
<dbReference type="Proteomes" id="UP000245838">
    <property type="component" value="Chromosome sggmmb4_Chromosome"/>
</dbReference>
<name>A0A193QK09_SODGM</name>
<organism evidence="1 2">
    <name type="scientific">Sodalis glossinidius (strain morsitans)</name>
    <dbReference type="NCBI Taxonomy" id="343509"/>
    <lineage>
        <taxon>Bacteria</taxon>
        <taxon>Pseudomonadati</taxon>
        <taxon>Pseudomonadota</taxon>
        <taxon>Gammaproteobacteria</taxon>
        <taxon>Enterobacterales</taxon>
        <taxon>Bruguierivoracaceae</taxon>
        <taxon>Sodalis</taxon>
    </lineage>
</organism>
<dbReference type="OrthoDB" id="9813056at2"/>
<sequence>MAEPWQFHIDGRWVTLPVSGNLTVDDRTRLLAAAVAGVGVVLVTEEMVQTALRKAVFVVCLPAAKRHSRATIYAGHREKVSWSPIPSR</sequence>
<proteinExistence type="predicted"/>
<reference evidence="1 2" key="1">
    <citation type="submission" date="2015-05" db="EMBL/GenBank/DDBJ databases">
        <authorList>
            <person name="Goodhead I."/>
        </authorList>
    </citation>
    <scope>NUCLEOTIDE SEQUENCE [LARGE SCALE GENOMIC DNA]</scope>
    <source>
        <strain evidence="2">morsitans</strain>
    </source>
</reference>
<protein>
    <recommendedName>
        <fullName evidence="3">LysR substrate binding domain protein</fullName>
    </recommendedName>
</protein>